<comment type="caution">
    <text evidence="1">The sequence shown here is derived from an EMBL/GenBank/DDBJ whole genome shotgun (WGS) entry which is preliminary data.</text>
</comment>
<accession>A0A8I3AAW4</accession>
<sequence length="80" mass="8754">MIPSLKTMIDDPNKHDELAGISSMMSGKIKNTCSTDASCLKYIIPKYTSPNPLNVTIIKPFIVLKKSKAEVGLNHPLLAQ</sequence>
<dbReference type="Proteomes" id="UP000683000">
    <property type="component" value="Unassembled WGS sequence"/>
</dbReference>
<keyword evidence="2" id="KW-1185">Reference proteome</keyword>
<organism evidence="1 2">
    <name type="scientific">Boletus reticuloceps</name>
    <dbReference type="NCBI Taxonomy" id="495285"/>
    <lineage>
        <taxon>Eukaryota</taxon>
        <taxon>Fungi</taxon>
        <taxon>Dikarya</taxon>
        <taxon>Basidiomycota</taxon>
        <taxon>Agaricomycotina</taxon>
        <taxon>Agaricomycetes</taxon>
        <taxon>Agaricomycetidae</taxon>
        <taxon>Boletales</taxon>
        <taxon>Boletineae</taxon>
        <taxon>Boletaceae</taxon>
        <taxon>Boletoideae</taxon>
        <taxon>Boletus</taxon>
    </lineage>
</organism>
<dbReference type="EMBL" id="JAGFBS010000011">
    <property type="protein sequence ID" value="KAG6376668.1"/>
    <property type="molecule type" value="Genomic_DNA"/>
</dbReference>
<reference evidence="1" key="1">
    <citation type="submission" date="2021-03" db="EMBL/GenBank/DDBJ databases">
        <title>Evolutionary innovations through gain and loss of genes in the ectomycorrhizal Boletales.</title>
        <authorList>
            <person name="Wu G."/>
            <person name="Miyauchi S."/>
            <person name="Morin E."/>
            <person name="Yang Z.-L."/>
            <person name="Xu J."/>
            <person name="Martin F.M."/>
        </authorList>
    </citation>
    <scope>NUCLEOTIDE SEQUENCE</scope>
    <source>
        <strain evidence="1">BR01</strain>
    </source>
</reference>
<evidence type="ECO:0000313" key="1">
    <source>
        <dbReference type="EMBL" id="KAG6376668.1"/>
    </source>
</evidence>
<dbReference type="AlphaFoldDB" id="A0A8I3AAW4"/>
<proteinExistence type="predicted"/>
<name>A0A8I3AAW4_9AGAM</name>
<gene>
    <name evidence="1" type="ORF">JVT61DRAFT_1671</name>
</gene>
<evidence type="ECO:0000313" key="2">
    <source>
        <dbReference type="Proteomes" id="UP000683000"/>
    </source>
</evidence>
<dbReference type="OrthoDB" id="3220614at2759"/>
<protein>
    <submittedName>
        <fullName evidence="1">Uncharacterized protein</fullName>
    </submittedName>
</protein>